<sequence length="55" mass="6243">MIVYLSTTDIAVRLGVTHSAVSQMKRRGRLPVPDALIADRYGWTEKTIKAWEANR</sequence>
<dbReference type="AlphaFoldDB" id="A0A0F9CRA2"/>
<name>A0A0F9CRA2_9ZZZZ</name>
<dbReference type="EMBL" id="LAZR01032083">
    <property type="protein sequence ID" value="KKL51908.1"/>
    <property type="molecule type" value="Genomic_DNA"/>
</dbReference>
<accession>A0A0F9CRA2</accession>
<protein>
    <recommendedName>
        <fullName evidence="2">HTH cro/C1-type domain-containing protein</fullName>
    </recommendedName>
</protein>
<comment type="caution">
    <text evidence="1">The sequence shown here is derived from an EMBL/GenBank/DDBJ whole genome shotgun (WGS) entry which is preliminary data.</text>
</comment>
<evidence type="ECO:0008006" key="2">
    <source>
        <dbReference type="Google" id="ProtNLM"/>
    </source>
</evidence>
<proteinExistence type="predicted"/>
<evidence type="ECO:0000313" key="1">
    <source>
        <dbReference type="EMBL" id="KKL51908.1"/>
    </source>
</evidence>
<organism evidence="1">
    <name type="scientific">marine sediment metagenome</name>
    <dbReference type="NCBI Taxonomy" id="412755"/>
    <lineage>
        <taxon>unclassified sequences</taxon>
        <taxon>metagenomes</taxon>
        <taxon>ecological metagenomes</taxon>
    </lineage>
</organism>
<gene>
    <name evidence="1" type="ORF">LCGC14_2290800</name>
</gene>
<reference evidence="1" key="1">
    <citation type="journal article" date="2015" name="Nature">
        <title>Complex archaea that bridge the gap between prokaryotes and eukaryotes.</title>
        <authorList>
            <person name="Spang A."/>
            <person name="Saw J.H."/>
            <person name="Jorgensen S.L."/>
            <person name="Zaremba-Niedzwiedzka K."/>
            <person name="Martijn J."/>
            <person name="Lind A.E."/>
            <person name="van Eijk R."/>
            <person name="Schleper C."/>
            <person name="Guy L."/>
            <person name="Ettema T.J."/>
        </authorList>
    </citation>
    <scope>NUCLEOTIDE SEQUENCE</scope>
</reference>